<feature type="signal peptide" evidence="8">
    <location>
        <begin position="1"/>
        <end position="29"/>
    </location>
</feature>
<sequence length="552" mass="60067">MKRVKKNAVTSILAVCLAFIMAFSTGMTAAAEGGDLTSESAGNITISGIETDESGYGIGTLCAYQVIKVNVNNDSHQPQSPVFKWDDSVASWVSTNFSSYIDTKNGNAVTDAFLGLADNSDYIKAFVDQLANAIRKTDSTITLTPASYELSTYSPVGDSKAITLENIPLGAYLFLVEGGVRIYSPGFASVYPAYDEKTDKWVPASGDPIDVYMKSEEPGIDKTVEDYTYAVGQTVNYRLIVDVPDYPDNAVDRKFIIADYLSEGLTFNDDVRIYNYDGNAVNNNYKGNEITKSFEAYTFTEEKDHPAEGIAPSFARSFIGDYSSLAEKVIVEYSATVNEKAVVKVDAATDNKLDNKVYLIYNNNPYTEDGYREIPDEERVYTYGIQVTKTDNDKEKLAGAEFNLKQGEDTLKFVKDGSVYRLLLTEQEADEKASVTLVTDKNGLIMIKGLDLGTYTLVETKAPDGYELPADPKTVITLADDADDSGKPDGILNNDPDGNDSDGTFETTVVNTKPGIIPVTGGVGTALFTIFGLLLMSGAVILVVTVSRRKSH</sequence>
<evidence type="ECO:0000259" key="10">
    <source>
        <dbReference type="Pfam" id="PF17802"/>
    </source>
</evidence>
<dbReference type="InterPro" id="IPR019931">
    <property type="entry name" value="LPXTG_anchor"/>
</dbReference>
<dbReference type="PANTHER" id="PTHR36108:SF13">
    <property type="entry name" value="COLOSSIN-B-RELATED"/>
    <property type="match status" value="1"/>
</dbReference>
<comment type="similarity">
    <text evidence="1">Belongs to the serine-aspartate repeat-containing protein (SDr) family.</text>
</comment>
<dbReference type="InterPro" id="IPR041033">
    <property type="entry name" value="SpaA_PFL_dom_1"/>
</dbReference>
<reference evidence="11" key="2">
    <citation type="submission" date="2021-04" db="EMBL/GenBank/DDBJ databases">
        <authorList>
            <person name="Gilroy R."/>
        </authorList>
    </citation>
    <scope>NUCLEOTIDE SEQUENCE</scope>
    <source>
        <strain evidence="11">ChiSjej5B23-15282</strain>
    </source>
</reference>
<dbReference type="Pfam" id="PF17802">
    <property type="entry name" value="SpaA"/>
    <property type="match status" value="1"/>
</dbReference>
<evidence type="ECO:0000313" key="11">
    <source>
        <dbReference type="EMBL" id="HIX49284.1"/>
    </source>
</evidence>
<dbReference type="PANTHER" id="PTHR36108">
    <property type="entry name" value="COLOSSIN-B-RELATED"/>
    <property type="match status" value="1"/>
</dbReference>
<comment type="caution">
    <text evidence="11">The sequence shown here is derived from an EMBL/GenBank/DDBJ whole genome shotgun (WGS) entry which is preliminary data.</text>
</comment>
<keyword evidence="7" id="KW-0472">Membrane</keyword>
<evidence type="ECO:0000313" key="12">
    <source>
        <dbReference type="Proteomes" id="UP000824243"/>
    </source>
</evidence>
<keyword evidence="4 8" id="KW-0732">Signal</keyword>
<feature type="chain" id="PRO_5039588954" evidence="8">
    <location>
        <begin position="30"/>
        <end position="552"/>
    </location>
</feature>
<evidence type="ECO:0000256" key="2">
    <source>
        <dbReference type="ARBA" id="ARBA00022512"/>
    </source>
</evidence>
<evidence type="ECO:0000256" key="4">
    <source>
        <dbReference type="ARBA" id="ARBA00022729"/>
    </source>
</evidence>
<dbReference type="InterPro" id="IPR048052">
    <property type="entry name" value="FM1-like"/>
</dbReference>
<dbReference type="InterPro" id="IPR026466">
    <property type="entry name" value="Fim_isopep_form_D2_dom"/>
</dbReference>
<protein>
    <submittedName>
        <fullName evidence="11">SpaH/EbpB family LPXTG-anchored major pilin</fullName>
    </submittedName>
</protein>
<keyword evidence="7" id="KW-1133">Transmembrane helix</keyword>
<dbReference type="NCBIfam" id="TIGR04226">
    <property type="entry name" value="RrgB_K2N_iso_D2"/>
    <property type="match status" value="1"/>
</dbReference>
<organism evidence="11 12">
    <name type="scientific">Candidatus Mediterraneibacter caccavium</name>
    <dbReference type="NCBI Taxonomy" id="2838661"/>
    <lineage>
        <taxon>Bacteria</taxon>
        <taxon>Bacillati</taxon>
        <taxon>Bacillota</taxon>
        <taxon>Clostridia</taxon>
        <taxon>Lachnospirales</taxon>
        <taxon>Lachnospiraceae</taxon>
        <taxon>Mediterraneibacter</taxon>
    </lineage>
</organism>
<proteinExistence type="inferred from homology"/>
<evidence type="ECO:0000256" key="6">
    <source>
        <dbReference type="SAM" id="MobiDB-lite"/>
    </source>
</evidence>
<evidence type="ECO:0000256" key="5">
    <source>
        <dbReference type="ARBA" id="ARBA00023088"/>
    </source>
</evidence>
<keyword evidence="3" id="KW-0964">Secreted</keyword>
<dbReference type="InterPro" id="IPR013783">
    <property type="entry name" value="Ig-like_fold"/>
</dbReference>
<keyword evidence="5" id="KW-0572">Peptidoglycan-anchor</keyword>
<name>A0A9D2AU73_9FIRM</name>
<gene>
    <name evidence="11" type="ORF">H9981_09805</name>
</gene>
<dbReference type="EMBL" id="DXFA01000166">
    <property type="protein sequence ID" value="HIX49284.1"/>
    <property type="molecule type" value="Genomic_DNA"/>
</dbReference>
<evidence type="ECO:0000256" key="1">
    <source>
        <dbReference type="ARBA" id="ARBA00007257"/>
    </source>
</evidence>
<evidence type="ECO:0000256" key="3">
    <source>
        <dbReference type="ARBA" id="ARBA00022525"/>
    </source>
</evidence>
<dbReference type="Gene3D" id="2.60.40.740">
    <property type="match status" value="1"/>
</dbReference>
<feature type="domain" description="SpaA-like prealbumin fold" evidence="10">
    <location>
        <begin position="385"/>
        <end position="476"/>
    </location>
</feature>
<reference evidence="11" key="1">
    <citation type="journal article" date="2021" name="PeerJ">
        <title>Extensive microbial diversity within the chicken gut microbiome revealed by metagenomics and culture.</title>
        <authorList>
            <person name="Gilroy R."/>
            <person name="Ravi A."/>
            <person name="Getino M."/>
            <person name="Pursley I."/>
            <person name="Horton D.L."/>
            <person name="Alikhan N.F."/>
            <person name="Baker D."/>
            <person name="Gharbi K."/>
            <person name="Hall N."/>
            <person name="Watson M."/>
            <person name="Adriaenssens E.M."/>
            <person name="Foster-Nyarko E."/>
            <person name="Jarju S."/>
            <person name="Secka A."/>
            <person name="Antonio M."/>
            <person name="Oren A."/>
            <person name="Chaudhuri R.R."/>
            <person name="La Ragione R."/>
            <person name="Hildebrand F."/>
            <person name="Pallen M.J."/>
        </authorList>
    </citation>
    <scope>NUCLEOTIDE SEQUENCE</scope>
    <source>
        <strain evidence="11">ChiSjej5B23-15282</strain>
    </source>
</reference>
<keyword evidence="7" id="KW-0812">Transmembrane</keyword>
<evidence type="ECO:0000256" key="7">
    <source>
        <dbReference type="SAM" id="Phobius"/>
    </source>
</evidence>
<keyword evidence="2" id="KW-0134">Cell wall</keyword>
<dbReference type="Gene3D" id="2.60.40.10">
    <property type="entry name" value="Immunoglobulins"/>
    <property type="match status" value="1"/>
</dbReference>
<feature type="transmembrane region" description="Helical" evidence="7">
    <location>
        <begin position="526"/>
        <end position="546"/>
    </location>
</feature>
<feature type="region of interest" description="Disordered" evidence="6">
    <location>
        <begin position="482"/>
        <end position="502"/>
    </location>
</feature>
<dbReference type="NCBIfam" id="NF033902">
    <property type="entry name" value="iso_D2_wall_anc"/>
    <property type="match status" value="1"/>
</dbReference>
<dbReference type="Proteomes" id="UP000824243">
    <property type="component" value="Unassembled WGS sequence"/>
</dbReference>
<accession>A0A9D2AU73</accession>
<dbReference type="Pfam" id="PF00746">
    <property type="entry name" value="Gram_pos_anchor"/>
    <property type="match status" value="1"/>
</dbReference>
<dbReference type="SUPFAM" id="SSF49478">
    <property type="entry name" value="Cna protein B-type domain"/>
    <property type="match status" value="1"/>
</dbReference>
<evidence type="ECO:0000256" key="8">
    <source>
        <dbReference type="SAM" id="SignalP"/>
    </source>
</evidence>
<dbReference type="AlphaFoldDB" id="A0A9D2AU73"/>
<evidence type="ECO:0000259" key="9">
    <source>
        <dbReference type="Pfam" id="PF00746"/>
    </source>
</evidence>
<feature type="domain" description="Gram-positive cocci surface proteins LPxTG" evidence="9">
    <location>
        <begin position="518"/>
        <end position="551"/>
    </location>
</feature>